<keyword evidence="7 15" id="KW-0479">Metal-binding</keyword>
<dbReference type="Gene3D" id="3.30.2010.10">
    <property type="entry name" value="Metalloproteases ('zincins'), catalytic domain"/>
    <property type="match status" value="1"/>
</dbReference>
<dbReference type="CDD" id="cd07343">
    <property type="entry name" value="M48A_Zmpste24p_like"/>
    <property type="match status" value="1"/>
</dbReference>
<dbReference type="GO" id="GO:0008448">
    <property type="term" value="F:N-acetylglucosamine-6-phosphate deacetylase activity"/>
    <property type="evidence" value="ECO:0007669"/>
    <property type="project" value="UniProtKB-EC"/>
</dbReference>
<feature type="binding site" evidence="15">
    <location>
        <position position="845"/>
    </location>
    <ligand>
        <name>Zn(2+)</name>
        <dbReference type="ChEBI" id="CHEBI:29105"/>
        <note>catalytic</note>
    </ligand>
</feature>
<feature type="transmembrane region" description="Helical" evidence="17">
    <location>
        <begin position="786"/>
        <end position="808"/>
    </location>
</feature>
<reference evidence="22" key="1">
    <citation type="submission" date="2016-11" db="UniProtKB">
        <authorList>
            <consortium name="WormBaseParasite"/>
        </authorList>
    </citation>
    <scope>IDENTIFICATION</scope>
</reference>
<feature type="compositionally biased region" description="Basic and acidic residues" evidence="16">
    <location>
        <begin position="709"/>
        <end position="738"/>
    </location>
</feature>
<dbReference type="SUPFAM" id="SSF51556">
    <property type="entry name" value="Metallo-dependent hydrolases"/>
    <property type="match status" value="1"/>
</dbReference>
<dbReference type="GO" id="GO:0106279">
    <property type="term" value="P:negative regulation of UDP-N-acetylglucosamine biosynthetic process"/>
    <property type="evidence" value="ECO:0007669"/>
    <property type="project" value="UniProtKB-ARBA"/>
</dbReference>
<keyword evidence="11" id="KW-0119">Carbohydrate metabolism</keyword>
<evidence type="ECO:0000256" key="14">
    <source>
        <dbReference type="PIRSR" id="PIRSR627057-1"/>
    </source>
</evidence>
<evidence type="ECO:0000256" key="8">
    <source>
        <dbReference type="ARBA" id="ARBA00022801"/>
    </source>
</evidence>
<sequence length="946" mass="104590">FQAAEAGQITCFHNCLSLRGGRLTPPQDVWVRNGRVLDSLSVFYGERRSPSKFVDCGGHILAPGFIDVQVNGGLGHDFSVIASDADFRQSVDAVARDLVRRGVTAFCPTLISCDSSTYRRLLSPVPPPQLKTPGSPEAAAVLGLHLEGPFISADKCGMHPKRCTKQHCRAGLADLCSVYGTEDFSQVAIVTLAPELPGALDAVRGLHNLGVCVSLGHSVASLEIGEAAVAAGARMLTHLFSAMGPFHHRQPHLPGLLVSEAARQPVYYGLIADCDHTHPAALRLAWRSSFPGLILVSDACPARGLPDGRHSFGGVDVDVAGGLCRLAGLDTLAGSMVTLADCVQRMHLSGVCPPERTLEAASLHPADMLGLRDRGRIEPGALADFVLLDSDLRLLRTFVRGLSVPAAMPDPVAADQQSALSSWLNSVAPERIFCGVLGFFWLTYLWENYLAWRQYKLMRDSPQLPEAARQLTDDQTYAKARAYSIDKSRYSAVRGLWSQLLFTFILLAELMPRLWAVAGRHLDSLAGPDASRGQLPQSMVFLVYVMLLSFLIDLPWSVYKNFVLEARHGFNKQTPGFYAKDQLKSLLLSMAIGLPIAAALLWLIERGGPYFYVYAWLLASVVIFVLMLVYPSFIAPLFDTYEPLREGQLKQRIEDLAKRLEFPLTQLLVIEGSRRSAHSNAYLFGLWRSKRIVLFDTLIEGYQMQSVKEKEEKEREKREKEKAAEGQGEKSDEAKAEPDSAAGEENEKEAKKGCNDDEILAVLGHELGHWSLGHNVSNIFISEVNLFLMFFAFGQLLNCHSAFAAFGFQQPAPLLLRLAFVLEFLLSPYNELLGFAMICLTRLFEFQADRFSVRLGFGQQLKTALIKLHTDNLSYPLFDPLYSAFNHSHPTADRFSVRLGFGQQLKTALIKLHTDNLSYPLFDPLYMLHRLAAIDQAEAEDEAKTK</sequence>
<keyword evidence="6" id="KW-0645">Protease</keyword>
<feature type="domain" description="Amidohydrolase-related" evidence="19">
    <location>
        <begin position="60"/>
        <end position="395"/>
    </location>
</feature>
<evidence type="ECO:0000256" key="13">
    <source>
        <dbReference type="ARBA" id="ARBA00047647"/>
    </source>
</evidence>
<evidence type="ECO:0000256" key="1">
    <source>
        <dbReference type="ARBA" id="ARBA00001968"/>
    </source>
</evidence>
<dbReference type="InterPro" id="IPR006680">
    <property type="entry name" value="Amidohydro-rel"/>
</dbReference>
<evidence type="ECO:0000256" key="12">
    <source>
        <dbReference type="ARBA" id="ARBA00044456"/>
    </source>
</evidence>
<evidence type="ECO:0000313" key="22">
    <source>
        <dbReference type="WBParaSite" id="maker-uti_cns_0003031-snap-gene-0.3-mRNA-1"/>
    </source>
</evidence>
<comment type="catalytic activity">
    <reaction evidence="12">
        <text>Hydrolyzes the peptide bond -P2-(S-farnesyl or geranylgeranyl)C-P1'-P2'-P3'-COOH where P1' and P2' are amino acids with aliphatic side chains and P3' is any C-terminal residue.</text>
        <dbReference type="EC" id="3.4.24.84"/>
    </reaction>
</comment>
<feature type="active site" description="Proton donor" evidence="14">
    <location>
        <position position="849"/>
    </location>
</feature>
<accession>A0A1I8GTD8</accession>
<evidence type="ECO:0000256" key="10">
    <source>
        <dbReference type="ARBA" id="ARBA00023049"/>
    </source>
</evidence>
<dbReference type="PANTHER" id="PTHR10120">
    <property type="entry name" value="CAAX PRENYL PROTEASE 1"/>
    <property type="match status" value="1"/>
</dbReference>
<organism evidence="21 22">
    <name type="scientific">Macrostomum lignano</name>
    <dbReference type="NCBI Taxonomy" id="282301"/>
    <lineage>
        <taxon>Eukaryota</taxon>
        <taxon>Metazoa</taxon>
        <taxon>Spiralia</taxon>
        <taxon>Lophotrochozoa</taxon>
        <taxon>Platyhelminthes</taxon>
        <taxon>Rhabditophora</taxon>
        <taxon>Macrostomorpha</taxon>
        <taxon>Macrostomida</taxon>
        <taxon>Macrostomidae</taxon>
        <taxon>Macrostomum</taxon>
    </lineage>
</organism>
<feature type="transmembrane region" description="Helical" evidence="17">
    <location>
        <begin position="586"/>
        <end position="604"/>
    </location>
</feature>
<dbReference type="GO" id="GO:0046872">
    <property type="term" value="F:metal ion binding"/>
    <property type="evidence" value="ECO:0007669"/>
    <property type="project" value="UniProtKB-KW"/>
</dbReference>
<keyword evidence="10" id="KW-0482">Metalloprotease</keyword>
<dbReference type="Pfam" id="PF01979">
    <property type="entry name" value="Amidohydro_1"/>
    <property type="match status" value="1"/>
</dbReference>
<dbReference type="SUPFAM" id="SSF51338">
    <property type="entry name" value="Composite domain of metallo-dependent hydrolases"/>
    <property type="match status" value="1"/>
</dbReference>
<dbReference type="Gene3D" id="2.30.40.10">
    <property type="entry name" value="Urease, subunit C, domain 1"/>
    <property type="match status" value="1"/>
</dbReference>
<keyword evidence="17" id="KW-0472">Membrane</keyword>
<keyword evidence="8" id="KW-0378">Hydrolase</keyword>
<evidence type="ECO:0000256" key="4">
    <source>
        <dbReference type="ARBA" id="ARBA00012336"/>
    </source>
</evidence>
<dbReference type="InterPro" id="IPR011059">
    <property type="entry name" value="Metal-dep_hydrolase_composite"/>
</dbReference>
<comment type="cofactor">
    <cofactor evidence="15">
        <name>Zn(2+)</name>
        <dbReference type="ChEBI" id="CHEBI:29105"/>
    </cofactor>
    <text evidence="15">Binds 1 zinc ion per subunit.</text>
</comment>
<feature type="domain" description="Peptidase M48" evidence="18">
    <location>
        <begin position="643"/>
        <end position="895"/>
    </location>
</feature>
<feature type="transmembrane region" description="Helical" evidence="17">
    <location>
        <begin position="496"/>
        <end position="518"/>
    </location>
</feature>
<dbReference type="GO" id="GO:0019262">
    <property type="term" value="P:N-acetylneuraminate catabolic process"/>
    <property type="evidence" value="ECO:0007669"/>
    <property type="project" value="UniProtKB-ARBA"/>
</dbReference>
<dbReference type="EC" id="3.4.24.84" evidence="4"/>
<evidence type="ECO:0000256" key="2">
    <source>
        <dbReference type="ARBA" id="ARBA00010716"/>
    </source>
</evidence>
<dbReference type="InterPro" id="IPR027057">
    <property type="entry name" value="CAXX_Prtase_1"/>
</dbReference>
<feature type="transmembrane region" description="Helical" evidence="17">
    <location>
        <begin position="610"/>
        <end position="630"/>
    </location>
</feature>
<feature type="transmembrane region" description="Helical" evidence="17">
    <location>
        <begin position="432"/>
        <end position="452"/>
    </location>
</feature>
<evidence type="ECO:0000256" key="6">
    <source>
        <dbReference type="ARBA" id="ARBA00022670"/>
    </source>
</evidence>
<feature type="domain" description="CAAX prenyl protease 1 N-terminal" evidence="20">
    <location>
        <begin position="454"/>
        <end position="639"/>
    </location>
</feature>
<name>A0A1I8GTD8_9PLAT</name>
<evidence type="ECO:0000256" key="16">
    <source>
        <dbReference type="SAM" id="MobiDB-lite"/>
    </source>
</evidence>
<dbReference type="Proteomes" id="UP000095280">
    <property type="component" value="Unplaced"/>
</dbReference>
<keyword evidence="17" id="KW-0812">Transmembrane</keyword>
<dbReference type="AlphaFoldDB" id="A0A1I8GTD8"/>
<keyword evidence="17" id="KW-1133">Transmembrane helix</keyword>
<keyword evidence="9 15" id="KW-0862">Zinc</keyword>
<evidence type="ECO:0000256" key="11">
    <source>
        <dbReference type="ARBA" id="ARBA00023277"/>
    </source>
</evidence>
<proteinExistence type="inferred from homology"/>
<dbReference type="FunFam" id="3.20.20.140:FF:000023">
    <property type="entry name" value="N-acetylglucosamine-6-phosphate deacetylase"/>
    <property type="match status" value="1"/>
</dbReference>
<dbReference type="InterPro" id="IPR032456">
    <property type="entry name" value="Peptidase_M48_N"/>
</dbReference>
<feature type="binding site" evidence="15">
    <location>
        <position position="769"/>
    </location>
    <ligand>
        <name>Zn(2+)</name>
        <dbReference type="ChEBI" id="CHEBI:29105"/>
        <note>catalytic</note>
    </ligand>
</feature>
<dbReference type="GO" id="GO:0071586">
    <property type="term" value="P:CAAX-box protein processing"/>
    <property type="evidence" value="ECO:0007669"/>
    <property type="project" value="InterPro"/>
</dbReference>
<dbReference type="InterPro" id="IPR001915">
    <property type="entry name" value="Peptidase_M48"/>
</dbReference>
<keyword evidence="21" id="KW-1185">Reference proteome</keyword>
<dbReference type="WBParaSite" id="maker-uti_cns_0003031-snap-gene-0.3-mRNA-1">
    <property type="protein sequence ID" value="maker-uti_cns_0003031-snap-gene-0.3-mRNA-1"/>
    <property type="gene ID" value="maker-uti_cns_0003031-snap-gene-0.3"/>
</dbReference>
<dbReference type="GO" id="GO:0004222">
    <property type="term" value="F:metalloendopeptidase activity"/>
    <property type="evidence" value="ECO:0007669"/>
    <property type="project" value="InterPro"/>
</dbReference>
<comment type="similarity">
    <text evidence="2">Belongs to the metallo-dependent hydrolases superfamily. NagA family.</text>
</comment>
<feature type="binding site" evidence="15">
    <location>
        <position position="765"/>
    </location>
    <ligand>
        <name>Zn(2+)</name>
        <dbReference type="ChEBI" id="CHEBI:29105"/>
        <note>catalytic</note>
    </ligand>
</feature>
<dbReference type="Pfam" id="PF01435">
    <property type="entry name" value="Peptidase_M48"/>
    <property type="match status" value="1"/>
</dbReference>
<evidence type="ECO:0000259" key="18">
    <source>
        <dbReference type="Pfam" id="PF01435"/>
    </source>
</evidence>
<dbReference type="Gene3D" id="3.20.20.140">
    <property type="entry name" value="Metal-dependent hydrolases"/>
    <property type="match status" value="1"/>
</dbReference>
<dbReference type="Pfam" id="PF16491">
    <property type="entry name" value="Peptidase_M48_N"/>
    <property type="match status" value="1"/>
</dbReference>
<evidence type="ECO:0000256" key="17">
    <source>
        <dbReference type="SAM" id="Phobius"/>
    </source>
</evidence>
<comment type="cofactor">
    <cofactor evidence="1">
        <name>a divalent metal cation</name>
        <dbReference type="ChEBI" id="CHEBI:60240"/>
    </cofactor>
</comment>
<feature type="region of interest" description="Disordered" evidence="16">
    <location>
        <begin position="709"/>
        <end position="752"/>
    </location>
</feature>
<evidence type="ECO:0000256" key="5">
    <source>
        <dbReference type="ARBA" id="ARBA00018029"/>
    </source>
</evidence>
<comment type="catalytic activity">
    <reaction evidence="13">
        <text>N-acetyl-D-glucosamine 6-phosphate + H2O = D-glucosamine 6-phosphate + acetate</text>
        <dbReference type="Rhea" id="RHEA:22936"/>
        <dbReference type="ChEBI" id="CHEBI:15377"/>
        <dbReference type="ChEBI" id="CHEBI:30089"/>
        <dbReference type="ChEBI" id="CHEBI:57513"/>
        <dbReference type="ChEBI" id="CHEBI:58725"/>
        <dbReference type="EC" id="3.5.1.25"/>
    </reaction>
</comment>
<evidence type="ECO:0000256" key="15">
    <source>
        <dbReference type="PIRSR" id="PIRSR627057-2"/>
    </source>
</evidence>
<evidence type="ECO:0000313" key="21">
    <source>
        <dbReference type="Proteomes" id="UP000095280"/>
    </source>
</evidence>
<evidence type="ECO:0000259" key="20">
    <source>
        <dbReference type="Pfam" id="PF16491"/>
    </source>
</evidence>
<feature type="active site" evidence="14">
    <location>
        <position position="766"/>
    </location>
</feature>
<feature type="transmembrane region" description="Helical" evidence="17">
    <location>
        <begin position="538"/>
        <end position="559"/>
    </location>
</feature>
<protein>
    <recommendedName>
        <fullName evidence="5">N-acetylglucosamine-6-phosphate deacetylase</fullName>
        <ecNumber evidence="4">3.4.24.84</ecNumber>
        <ecNumber evidence="3">3.5.1.25</ecNumber>
    </recommendedName>
</protein>
<evidence type="ECO:0000256" key="7">
    <source>
        <dbReference type="ARBA" id="ARBA00022723"/>
    </source>
</evidence>
<dbReference type="InterPro" id="IPR032466">
    <property type="entry name" value="Metal_Hydrolase"/>
</dbReference>
<feature type="transmembrane region" description="Helical" evidence="17">
    <location>
        <begin position="814"/>
        <end position="840"/>
    </location>
</feature>
<dbReference type="EC" id="3.5.1.25" evidence="3"/>
<evidence type="ECO:0000256" key="3">
    <source>
        <dbReference type="ARBA" id="ARBA00011899"/>
    </source>
</evidence>
<evidence type="ECO:0000256" key="9">
    <source>
        <dbReference type="ARBA" id="ARBA00022833"/>
    </source>
</evidence>
<evidence type="ECO:0000259" key="19">
    <source>
        <dbReference type="Pfam" id="PF01979"/>
    </source>
</evidence>